<dbReference type="InterPro" id="IPR002716">
    <property type="entry name" value="PIN_dom"/>
</dbReference>
<organism evidence="2 3">
    <name type="scientific">Benzoatithermus flavus</name>
    <dbReference type="NCBI Taxonomy" id="3108223"/>
    <lineage>
        <taxon>Bacteria</taxon>
        <taxon>Pseudomonadati</taxon>
        <taxon>Pseudomonadota</taxon>
        <taxon>Alphaproteobacteria</taxon>
        <taxon>Geminicoccales</taxon>
        <taxon>Geminicoccaceae</taxon>
        <taxon>Benzoatithermus</taxon>
    </lineage>
</organism>
<proteinExistence type="predicted"/>
<protein>
    <submittedName>
        <fullName evidence="2">Type II toxin-antitoxin system VapC family toxin</fullName>
    </submittedName>
</protein>
<dbReference type="PANTHER" id="PTHR36173:SF2">
    <property type="entry name" value="RIBONUCLEASE VAPC16"/>
    <property type="match status" value="1"/>
</dbReference>
<keyword evidence="3" id="KW-1185">Reference proteome</keyword>
<dbReference type="Proteomes" id="UP001375743">
    <property type="component" value="Unassembled WGS sequence"/>
</dbReference>
<dbReference type="SUPFAM" id="SSF88723">
    <property type="entry name" value="PIN domain-like"/>
    <property type="match status" value="1"/>
</dbReference>
<dbReference type="InterPro" id="IPR052919">
    <property type="entry name" value="TA_system_RNase"/>
</dbReference>
<gene>
    <name evidence="2" type="ORF">U1T56_21685</name>
</gene>
<accession>A0ABU8XXT6</accession>
<dbReference type="CDD" id="cd09872">
    <property type="entry name" value="PIN_Sll0205-like"/>
    <property type="match status" value="1"/>
</dbReference>
<dbReference type="Pfam" id="PF01850">
    <property type="entry name" value="PIN"/>
    <property type="match status" value="1"/>
</dbReference>
<evidence type="ECO:0000313" key="2">
    <source>
        <dbReference type="EMBL" id="MEK0085774.1"/>
    </source>
</evidence>
<name>A0ABU8XXT6_9PROT</name>
<feature type="domain" description="PIN" evidence="1">
    <location>
        <begin position="4"/>
        <end position="120"/>
    </location>
</feature>
<dbReference type="EMBL" id="JBBLZC010000034">
    <property type="protein sequence ID" value="MEK0085774.1"/>
    <property type="molecule type" value="Genomic_DNA"/>
</dbReference>
<evidence type="ECO:0000259" key="1">
    <source>
        <dbReference type="Pfam" id="PF01850"/>
    </source>
</evidence>
<dbReference type="RefSeq" id="WP_418161624.1">
    <property type="nucleotide sequence ID" value="NZ_JBBLZC010000034.1"/>
</dbReference>
<dbReference type="PANTHER" id="PTHR36173">
    <property type="entry name" value="RIBONUCLEASE VAPC16-RELATED"/>
    <property type="match status" value="1"/>
</dbReference>
<evidence type="ECO:0000313" key="3">
    <source>
        <dbReference type="Proteomes" id="UP001375743"/>
    </source>
</evidence>
<dbReference type="Gene3D" id="3.40.50.1010">
    <property type="entry name" value="5'-nuclease"/>
    <property type="match status" value="1"/>
</dbReference>
<reference evidence="2 3" key="1">
    <citation type="submission" date="2024-01" db="EMBL/GenBank/DDBJ databases">
        <title>Multi-omics insights into the function and evolution of sodium benzoate biodegradation pathways in Benzoatithermus flavus gen. nov., sp. nov. from hot spring.</title>
        <authorList>
            <person name="Hu C.-J."/>
            <person name="Li W.-J."/>
        </authorList>
    </citation>
    <scope>NUCLEOTIDE SEQUENCE [LARGE SCALE GENOMIC DNA]</scope>
    <source>
        <strain evidence="2 3">SYSU G07066</strain>
    </source>
</reference>
<dbReference type="InterPro" id="IPR029060">
    <property type="entry name" value="PIN-like_dom_sf"/>
</dbReference>
<sequence>MSRYLADACALIGFYTAAPGFPSSLRSLLENDTGRVAVAATTVWEIAIKTRLGKLPDIVAPGWPTLTDMLSGQGYVLLPFDPATAEQATRLPPLHADPFDRALVAVAQRTGRMVLTADPLIGRYGVPVRW</sequence>
<dbReference type="InterPro" id="IPR041705">
    <property type="entry name" value="PIN_Sll0205"/>
</dbReference>
<comment type="caution">
    <text evidence="2">The sequence shown here is derived from an EMBL/GenBank/DDBJ whole genome shotgun (WGS) entry which is preliminary data.</text>
</comment>